<dbReference type="EMBL" id="CP095848">
    <property type="protein sequence ID" value="UPL47953.1"/>
    <property type="molecule type" value="Genomic_DNA"/>
</dbReference>
<keyword evidence="2" id="KW-1185">Reference proteome</keyword>
<evidence type="ECO:0000313" key="2">
    <source>
        <dbReference type="Proteomes" id="UP000829647"/>
    </source>
</evidence>
<dbReference type="Proteomes" id="UP000829647">
    <property type="component" value="Chromosome"/>
</dbReference>
<dbReference type="PROSITE" id="PS51257">
    <property type="entry name" value="PROKAR_LIPOPROTEIN"/>
    <property type="match status" value="1"/>
</dbReference>
<organism evidence="1 2">
    <name type="scientific">Hymenobacter sublimis</name>
    <dbReference type="NCBI Taxonomy" id="2933777"/>
    <lineage>
        <taxon>Bacteria</taxon>
        <taxon>Pseudomonadati</taxon>
        <taxon>Bacteroidota</taxon>
        <taxon>Cytophagia</taxon>
        <taxon>Cytophagales</taxon>
        <taxon>Hymenobacteraceae</taxon>
        <taxon>Hymenobacter</taxon>
    </lineage>
</organism>
<evidence type="ECO:0000313" key="1">
    <source>
        <dbReference type="EMBL" id="UPL47953.1"/>
    </source>
</evidence>
<evidence type="ECO:0008006" key="3">
    <source>
        <dbReference type="Google" id="ProtNLM"/>
    </source>
</evidence>
<sequence length="49" mass="5169">MKKLFLLSVVALMGTASCRTKCPAYSATKPDTRVAAPAMASTATPPERQ</sequence>
<accession>A0ABY4J5B9</accession>
<name>A0ABY4J5B9_9BACT</name>
<dbReference type="RefSeq" id="WP_247974509.1">
    <property type="nucleotide sequence ID" value="NZ_CP095848.1"/>
</dbReference>
<reference evidence="1 2" key="1">
    <citation type="submission" date="2022-04" db="EMBL/GenBank/DDBJ databases">
        <title>Hymenobacter sp. isolated from the air.</title>
        <authorList>
            <person name="Won M."/>
            <person name="Lee C.-M."/>
            <person name="Woen H.-Y."/>
            <person name="Kwon S.-W."/>
        </authorList>
    </citation>
    <scope>NUCLEOTIDE SEQUENCE [LARGE SCALE GENOMIC DNA]</scope>
    <source>
        <strain evidence="2">5516 S-25</strain>
    </source>
</reference>
<gene>
    <name evidence="1" type="ORF">MWH26_12190</name>
</gene>
<proteinExistence type="predicted"/>
<protein>
    <recommendedName>
        <fullName evidence="3">Lipoprotein</fullName>
    </recommendedName>
</protein>